<gene>
    <name evidence="1" type="ORF">BSR29_02720</name>
</gene>
<dbReference type="PANTHER" id="PTHR39217:SF1">
    <property type="entry name" value="GLUTATHIONE SYNTHETASE"/>
    <property type="match status" value="1"/>
</dbReference>
<proteinExistence type="predicted"/>
<dbReference type="EMBL" id="MQSV01000002">
    <property type="protein sequence ID" value="OKL48790.1"/>
    <property type="molecule type" value="Genomic_DNA"/>
</dbReference>
<evidence type="ECO:0000313" key="2">
    <source>
        <dbReference type="Proteomes" id="UP000186785"/>
    </source>
</evidence>
<reference evidence="1 2" key="1">
    <citation type="submission" date="2016-11" db="EMBL/GenBank/DDBJ databases">
        <title>Actinomyces gypaetusis sp. nov. isolated from the vulture Gypaetus barbatus in Qinghai Tibet Plateau China.</title>
        <authorList>
            <person name="Meng X."/>
        </authorList>
    </citation>
    <scope>NUCLEOTIDE SEQUENCE [LARGE SCALE GENOMIC DNA]</scope>
    <source>
        <strain evidence="1 2">VUL4_2</strain>
    </source>
</reference>
<comment type="caution">
    <text evidence="1">The sequence shown here is derived from an EMBL/GenBank/DDBJ whole genome shotgun (WGS) entry which is preliminary data.</text>
</comment>
<dbReference type="Proteomes" id="UP000186785">
    <property type="component" value="Unassembled WGS sequence"/>
</dbReference>
<dbReference type="STRING" id="1921764.BSR28_02580"/>
<evidence type="ECO:0000313" key="1">
    <source>
        <dbReference type="EMBL" id="OKL48790.1"/>
    </source>
</evidence>
<name>A0A1Q5PMX4_9ACTO</name>
<organism evidence="1 2">
    <name type="scientific">Boudabousia liubingyangii</name>
    <dbReference type="NCBI Taxonomy" id="1921764"/>
    <lineage>
        <taxon>Bacteria</taxon>
        <taxon>Bacillati</taxon>
        <taxon>Actinomycetota</taxon>
        <taxon>Actinomycetes</taxon>
        <taxon>Actinomycetales</taxon>
        <taxon>Actinomycetaceae</taxon>
        <taxon>Boudabousia</taxon>
    </lineage>
</organism>
<sequence length="313" mass="35583">MRYGKVVIKPLVYLVTSVNHPQLDADNQVLISALEERGMEPRVVVWNDPSVDWEAANLVIVRSVDDYAQHRDEFLEWAHSVRRLLNHPDILTWNTDKHYLQELADRGLQTIPTTWLEPAQNLNKHQIHSRFPALGDFVVKPAVSSGGRDAGRYTANLASSRQEAIMHAVELLAEGRTVMVQRYLEEIDTHGELSLIYVNGLISHVVEKRPMLHSSITGPDAISQPVEEVTVVREATAEEWHWGEEIRSVLHGYVKERMGRDELFLFNRIDLVRKNGGGYYVMEVSMVDASLYLSSSETALSNFADAISQRAFW</sequence>
<protein>
    <submittedName>
        <fullName evidence="1">Glutathione synthetase</fullName>
    </submittedName>
</protein>
<accession>A0A1Q5PMX4</accession>
<dbReference type="InterPro" id="IPR053191">
    <property type="entry name" value="DcsG_Biosynth_Enzyme"/>
</dbReference>
<dbReference type="AlphaFoldDB" id="A0A1Q5PMX4"/>
<dbReference type="PANTHER" id="PTHR39217">
    <property type="match status" value="1"/>
</dbReference>
<keyword evidence="2" id="KW-1185">Reference proteome</keyword>
<dbReference type="SUPFAM" id="SSF56059">
    <property type="entry name" value="Glutathione synthetase ATP-binding domain-like"/>
    <property type="match status" value="1"/>
</dbReference>